<evidence type="ECO:0000313" key="1">
    <source>
        <dbReference type="EnsemblPlants" id="AVESA.00010b.r2.4AG0601470.1.CDS"/>
    </source>
</evidence>
<accession>A0ACD5WC87</accession>
<name>A0ACD5WC87_AVESA</name>
<proteinExistence type="predicted"/>
<dbReference type="EnsemblPlants" id="AVESA.00010b.r2.4AG0601470.1">
    <property type="protein sequence ID" value="AVESA.00010b.r2.4AG0601470.1.CDS"/>
    <property type="gene ID" value="AVESA.00010b.r2.4AG0601470"/>
</dbReference>
<evidence type="ECO:0000313" key="2">
    <source>
        <dbReference type="Proteomes" id="UP001732700"/>
    </source>
</evidence>
<protein>
    <submittedName>
        <fullName evidence="1">Uncharacterized protein</fullName>
    </submittedName>
</protein>
<dbReference type="Proteomes" id="UP001732700">
    <property type="component" value="Chromosome 4A"/>
</dbReference>
<reference evidence="1" key="1">
    <citation type="submission" date="2021-05" db="EMBL/GenBank/DDBJ databases">
        <authorList>
            <person name="Scholz U."/>
            <person name="Mascher M."/>
            <person name="Fiebig A."/>
        </authorList>
    </citation>
    <scope>NUCLEOTIDE SEQUENCE [LARGE SCALE GENOMIC DNA]</scope>
</reference>
<reference evidence="1" key="2">
    <citation type="submission" date="2025-09" db="UniProtKB">
        <authorList>
            <consortium name="EnsemblPlants"/>
        </authorList>
    </citation>
    <scope>IDENTIFICATION</scope>
</reference>
<sequence length="453" mass="48041">MPNLPSTSAGVLFSSANNPSSPAPGAPPPPALLSAPAPALRAPAAPTVRATGAAAGHTASVAPARPARVAPRQNLRHVIIKQQVQITLDLQRPSFTMWRRLFIVTLGQFGVLAHVDDDAPPQHDDPEWVQDDYTIVSWLYSTVSEEILSLIMTPDDTSFAVWRRIENLFLDNAVTRAVYLDDEFHGQKQGNLTVSAYCSRLKSLADRLRDLGRPVTDADLVHRVLAGLRSDFRHAVTTLSREVPLPSFQDVRSFLVLEEGRNEDADPSPSGTALHAAAAPPPPPAAPTLPVPAPPPPAPPTAKPKTGGWHKTSGRTKTTSMPPAPSAAAAPWTGMVQAWPYQWRPHYPGAGVLGPRPTGAPPTTGASFAGAAFHQAAPTFHGTTGPVYQAHTYQPPPGASVPCWDQAGLIHALQQLSVQQQHPAGGEWVMDTGATSHMTSSPGSTYPPGAPPM</sequence>
<organism evidence="1 2">
    <name type="scientific">Avena sativa</name>
    <name type="common">Oat</name>
    <dbReference type="NCBI Taxonomy" id="4498"/>
    <lineage>
        <taxon>Eukaryota</taxon>
        <taxon>Viridiplantae</taxon>
        <taxon>Streptophyta</taxon>
        <taxon>Embryophyta</taxon>
        <taxon>Tracheophyta</taxon>
        <taxon>Spermatophyta</taxon>
        <taxon>Magnoliopsida</taxon>
        <taxon>Liliopsida</taxon>
        <taxon>Poales</taxon>
        <taxon>Poaceae</taxon>
        <taxon>BOP clade</taxon>
        <taxon>Pooideae</taxon>
        <taxon>Poodae</taxon>
        <taxon>Poeae</taxon>
        <taxon>Poeae Chloroplast Group 1 (Aveneae type)</taxon>
        <taxon>Aveninae</taxon>
        <taxon>Avena</taxon>
    </lineage>
</organism>
<keyword evidence="2" id="KW-1185">Reference proteome</keyword>